<feature type="transmembrane region" description="Helical" evidence="7">
    <location>
        <begin position="12"/>
        <end position="39"/>
    </location>
</feature>
<feature type="transmembrane region" description="Helical" evidence="7">
    <location>
        <begin position="261"/>
        <end position="283"/>
    </location>
</feature>
<feature type="transmembrane region" description="Helical" evidence="7">
    <location>
        <begin position="165"/>
        <end position="188"/>
    </location>
</feature>
<dbReference type="EMBL" id="CP048882">
    <property type="protein sequence ID" value="QPP10326.1"/>
    <property type="molecule type" value="Genomic_DNA"/>
</dbReference>
<dbReference type="Pfam" id="PF00528">
    <property type="entry name" value="BPD_transp_1"/>
    <property type="match status" value="1"/>
</dbReference>
<comment type="subcellular location">
    <subcellularLocation>
        <location evidence="1 7">Cell membrane</location>
        <topology evidence="1 7">Multi-pass membrane protein</topology>
    </subcellularLocation>
</comment>
<evidence type="ECO:0000256" key="4">
    <source>
        <dbReference type="ARBA" id="ARBA00022692"/>
    </source>
</evidence>
<proteinExistence type="inferred from homology"/>
<dbReference type="AlphaFoldDB" id="A0A7T1TC81"/>
<dbReference type="PANTHER" id="PTHR30193">
    <property type="entry name" value="ABC TRANSPORTER PERMEASE PROTEIN"/>
    <property type="match status" value="1"/>
</dbReference>
<evidence type="ECO:0000256" key="5">
    <source>
        <dbReference type="ARBA" id="ARBA00022989"/>
    </source>
</evidence>
<evidence type="ECO:0000256" key="3">
    <source>
        <dbReference type="ARBA" id="ARBA00022475"/>
    </source>
</evidence>
<dbReference type="GO" id="GO:0005886">
    <property type="term" value="C:plasma membrane"/>
    <property type="evidence" value="ECO:0007669"/>
    <property type="project" value="UniProtKB-SubCell"/>
</dbReference>
<sequence length="293" mass="32619">MTARRSDTVAGYLFAAPAVLLFLLFFALPLLATIGLSFVHWDLLTPPRAAGLANYERLLGDSHALRVIGNTFVFTFASVVLHLGPGLLMALAVQRRSSRPLKYFLRTAYFFPLLISWAAVALLWQYAMHPTFGVFTHYLGALGVPTTSWLTSPTWSLPALLLVDFWHTIGFTFVILLAGLQAIPVNLYEAAIVDGAGALRRFWNVTLPMLSPTLFFATVVSFIGAFQIFEPMYIMTNGGPGDATRSIVQLLYETAFRSFEVGYASVLALVVFAVIFIVTLLQFRFARRWVHER</sequence>
<dbReference type="PROSITE" id="PS50928">
    <property type="entry name" value="ABC_TM1"/>
    <property type="match status" value="1"/>
</dbReference>
<keyword evidence="3" id="KW-1003">Cell membrane</keyword>
<evidence type="ECO:0000256" key="2">
    <source>
        <dbReference type="ARBA" id="ARBA00022448"/>
    </source>
</evidence>
<protein>
    <submittedName>
        <fullName evidence="9">Sugar ABC transporter permease</fullName>
    </submittedName>
</protein>
<feature type="transmembrane region" description="Helical" evidence="7">
    <location>
        <begin position="103"/>
        <end position="127"/>
    </location>
</feature>
<feature type="domain" description="ABC transmembrane type-1" evidence="8">
    <location>
        <begin position="68"/>
        <end position="282"/>
    </location>
</feature>
<evidence type="ECO:0000259" key="8">
    <source>
        <dbReference type="PROSITE" id="PS50928"/>
    </source>
</evidence>
<evidence type="ECO:0000313" key="9">
    <source>
        <dbReference type="EMBL" id="QPP10326.1"/>
    </source>
</evidence>
<dbReference type="InterPro" id="IPR051393">
    <property type="entry name" value="ABC_transporter_permease"/>
</dbReference>
<comment type="similarity">
    <text evidence="7">Belongs to the binding-protein-dependent transport system permease family.</text>
</comment>
<keyword evidence="2 7" id="KW-0813">Transport</keyword>
<keyword evidence="10" id="KW-1185">Reference proteome</keyword>
<dbReference type="CDD" id="cd06261">
    <property type="entry name" value="TM_PBP2"/>
    <property type="match status" value="1"/>
</dbReference>
<dbReference type="Proteomes" id="UP000595046">
    <property type="component" value="Chromosome"/>
</dbReference>
<keyword evidence="4 7" id="KW-0812">Transmembrane</keyword>
<feature type="transmembrane region" description="Helical" evidence="7">
    <location>
        <begin position="209"/>
        <end position="229"/>
    </location>
</feature>
<accession>A0A7T1TC81</accession>
<feature type="transmembrane region" description="Helical" evidence="7">
    <location>
        <begin position="67"/>
        <end position="91"/>
    </location>
</feature>
<dbReference type="Gene3D" id="1.10.3720.10">
    <property type="entry name" value="MetI-like"/>
    <property type="match status" value="1"/>
</dbReference>
<dbReference type="InterPro" id="IPR035906">
    <property type="entry name" value="MetI-like_sf"/>
</dbReference>
<keyword evidence="6 7" id="KW-0472">Membrane</keyword>
<dbReference type="InterPro" id="IPR000515">
    <property type="entry name" value="MetI-like"/>
</dbReference>
<dbReference type="PANTHER" id="PTHR30193:SF37">
    <property type="entry name" value="INNER MEMBRANE ABC TRANSPORTER PERMEASE PROTEIN YCJO"/>
    <property type="match status" value="1"/>
</dbReference>
<organism evidence="9 10">
    <name type="scientific">Streptomyces bathyalis</name>
    <dbReference type="NCBI Taxonomy" id="2710756"/>
    <lineage>
        <taxon>Bacteria</taxon>
        <taxon>Bacillati</taxon>
        <taxon>Actinomycetota</taxon>
        <taxon>Actinomycetes</taxon>
        <taxon>Kitasatosporales</taxon>
        <taxon>Streptomycetaceae</taxon>
        <taxon>Streptomyces</taxon>
    </lineage>
</organism>
<evidence type="ECO:0000256" key="6">
    <source>
        <dbReference type="ARBA" id="ARBA00023136"/>
    </source>
</evidence>
<dbReference type="KEGG" id="sbat:G4Z16_01695"/>
<dbReference type="GO" id="GO:0055085">
    <property type="term" value="P:transmembrane transport"/>
    <property type="evidence" value="ECO:0007669"/>
    <property type="project" value="InterPro"/>
</dbReference>
<evidence type="ECO:0000256" key="1">
    <source>
        <dbReference type="ARBA" id="ARBA00004651"/>
    </source>
</evidence>
<dbReference type="SUPFAM" id="SSF161098">
    <property type="entry name" value="MetI-like"/>
    <property type="match status" value="1"/>
</dbReference>
<reference evidence="10" key="1">
    <citation type="submission" date="2020-02" db="EMBL/GenBank/DDBJ databases">
        <title>Streptomyces sp. ASO4wet.</title>
        <authorList>
            <person name="Risdian C."/>
            <person name="Landwehr W."/>
            <person name="Schupp P."/>
            <person name="Wink J."/>
        </authorList>
    </citation>
    <scope>NUCLEOTIDE SEQUENCE [LARGE SCALE GENOMIC DNA]</scope>
    <source>
        <strain evidence="10">ASO4wet</strain>
    </source>
</reference>
<evidence type="ECO:0000256" key="7">
    <source>
        <dbReference type="RuleBase" id="RU363032"/>
    </source>
</evidence>
<gene>
    <name evidence="9" type="ORF">G4Z16_01695</name>
</gene>
<keyword evidence="5 7" id="KW-1133">Transmembrane helix</keyword>
<evidence type="ECO:0000313" key="10">
    <source>
        <dbReference type="Proteomes" id="UP000595046"/>
    </source>
</evidence>
<name>A0A7T1TC81_9ACTN</name>